<reference evidence="1" key="2">
    <citation type="submission" date="2021-09" db="EMBL/GenBank/DDBJ databases">
        <authorList>
            <person name="Gilroy R."/>
        </authorList>
    </citation>
    <scope>NUCLEOTIDE SEQUENCE</scope>
    <source>
        <strain evidence="1">1277</strain>
    </source>
</reference>
<proteinExistence type="predicted"/>
<organism evidence="1 2">
    <name type="scientific">Romboutsia timonensis</name>
    <dbReference type="NCBI Taxonomy" id="1776391"/>
    <lineage>
        <taxon>Bacteria</taxon>
        <taxon>Bacillati</taxon>
        <taxon>Bacillota</taxon>
        <taxon>Clostridia</taxon>
        <taxon>Peptostreptococcales</taxon>
        <taxon>Peptostreptococcaceae</taxon>
        <taxon>Romboutsia</taxon>
    </lineage>
</organism>
<reference evidence="1" key="1">
    <citation type="journal article" date="2021" name="PeerJ">
        <title>Extensive microbial diversity within the chicken gut microbiome revealed by metagenomics and culture.</title>
        <authorList>
            <person name="Gilroy R."/>
            <person name="Ravi A."/>
            <person name="Getino M."/>
            <person name="Pursley I."/>
            <person name="Horton D.L."/>
            <person name="Alikhan N.F."/>
            <person name="Baker D."/>
            <person name="Gharbi K."/>
            <person name="Hall N."/>
            <person name="Watson M."/>
            <person name="Adriaenssens E.M."/>
            <person name="Foster-Nyarko E."/>
            <person name="Jarju S."/>
            <person name="Secka A."/>
            <person name="Antonio M."/>
            <person name="Oren A."/>
            <person name="Chaudhuri R.R."/>
            <person name="La Ragione R."/>
            <person name="Hildebrand F."/>
            <person name="Pallen M.J."/>
        </authorList>
    </citation>
    <scope>NUCLEOTIDE SEQUENCE</scope>
    <source>
        <strain evidence="1">1277</strain>
    </source>
</reference>
<accession>A0A921T0B4</accession>
<dbReference type="EMBL" id="DYUB01000299">
    <property type="protein sequence ID" value="HJG97317.1"/>
    <property type="molecule type" value="Genomic_DNA"/>
</dbReference>
<gene>
    <name evidence="1" type="ORF">K8V90_09470</name>
</gene>
<protein>
    <submittedName>
        <fullName evidence="1">Uncharacterized protein</fullName>
    </submittedName>
</protein>
<evidence type="ECO:0000313" key="1">
    <source>
        <dbReference type="EMBL" id="HJG97317.1"/>
    </source>
</evidence>
<comment type="caution">
    <text evidence="1">The sequence shown here is derived from an EMBL/GenBank/DDBJ whole genome shotgun (WGS) entry which is preliminary data.</text>
</comment>
<evidence type="ECO:0000313" key="2">
    <source>
        <dbReference type="Proteomes" id="UP000776700"/>
    </source>
</evidence>
<dbReference type="AlphaFoldDB" id="A0A921T0B4"/>
<sequence>MIKLIAEEKCCKTTIKFNEHNQEKEDQYLADFKANSNIHKIIRIENDEEVILLER</sequence>
<name>A0A921T0B4_9FIRM</name>
<dbReference type="Proteomes" id="UP000776700">
    <property type="component" value="Unassembled WGS sequence"/>
</dbReference>